<reference evidence="2 3" key="1">
    <citation type="submission" date="2011-02" db="EMBL/GenBank/DDBJ databases">
        <title>The Genome Sequence of Sphaeroforma arctica JP610.</title>
        <authorList>
            <consortium name="The Broad Institute Genome Sequencing Platform"/>
            <person name="Russ C."/>
            <person name="Cuomo C."/>
            <person name="Young S.K."/>
            <person name="Zeng Q."/>
            <person name="Gargeya S."/>
            <person name="Alvarado L."/>
            <person name="Berlin A."/>
            <person name="Chapman S.B."/>
            <person name="Chen Z."/>
            <person name="Freedman E."/>
            <person name="Gellesch M."/>
            <person name="Goldberg J."/>
            <person name="Griggs A."/>
            <person name="Gujja S."/>
            <person name="Heilman E."/>
            <person name="Heiman D."/>
            <person name="Howarth C."/>
            <person name="Mehta T."/>
            <person name="Neiman D."/>
            <person name="Pearson M."/>
            <person name="Roberts A."/>
            <person name="Saif S."/>
            <person name="Shea T."/>
            <person name="Shenoy N."/>
            <person name="Sisk P."/>
            <person name="Stolte C."/>
            <person name="Sykes S."/>
            <person name="White J."/>
            <person name="Yandava C."/>
            <person name="Burger G."/>
            <person name="Gray M.W."/>
            <person name="Holland P.W.H."/>
            <person name="King N."/>
            <person name="Lang F.B.F."/>
            <person name="Roger A.J."/>
            <person name="Ruiz-Trillo I."/>
            <person name="Haas B."/>
            <person name="Nusbaum C."/>
            <person name="Birren B."/>
        </authorList>
    </citation>
    <scope>NUCLEOTIDE SEQUENCE [LARGE SCALE GENOMIC DNA]</scope>
    <source>
        <strain evidence="2 3">JP610</strain>
    </source>
</reference>
<dbReference type="GeneID" id="25911665"/>
<feature type="compositionally biased region" description="Basic and acidic residues" evidence="1">
    <location>
        <begin position="25"/>
        <end position="37"/>
    </location>
</feature>
<evidence type="ECO:0000313" key="3">
    <source>
        <dbReference type="Proteomes" id="UP000054560"/>
    </source>
</evidence>
<keyword evidence="3" id="KW-1185">Reference proteome</keyword>
<organism evidence="2 3">
    <name type="scientific">Sphaeroforma arctica JP610</name>
    <dbReference type="NCBI Taxonomy" id="667725"/>
    <lineage>
        <taxon>Eukaryota</taxon>
        <taxon>Ichthyosporea</taxon>
        <taxon>Ichthyophonida</taxon>
        <taxon>Sphaeroforma</taxon>
    </lineage>
</organism>
<accession>A0A0L0FHU2</accession>
<dbReference type="EMBL" id="KQ243148">
    <property type="protein sequence ID" value="KNC76330.1"/>
    <property type="molecule type" value="Genomic_DNA"/>
</dbReference>
<sequence length="202" mass="22454">MFGMGKKSHNEATKKASKLSTKTTAKKEAPMKKKEIKQTSAAKHASTPSPRKRVVVERQSSQEADSKRGRVYAGPSVTGRKTVTFNRRVEVADTYAKKVYNRRVVDETDFDYASLRFAAQELQAFKRSEMLVVKRCHCEIFQLQRPFKEIRMKNGTVVNNFHEVTSFKTCEGTCAFVKVGVATPIPCALAAVSSSTGILVAV</sequence>
<proteinExistence type="predicted"/>
<gene>
    <name evidence="2" type="ORF">SARC_11161</name>
</gene>
<dbReference type="Proteomes" id="UP000054560">
    <property type="component" value="Unassembled WGS sequence"/>
</dbReference>
<feature type="region of interest" description="Disordered" evidence="1">
    <location>
        <begin position="1"/>
        <end position="73"/>
    </location>
</feature>
<evidence type="ECO:0000313" key="2">
    <source>
        <dbReference type="EMBL" id="KNC76330.1"/>
    </source>
</evidence>
<dbReference type="RefSeq" id="XP_014150232.1">
    <property type="nucleotide sequence ID" value="XM_014294757.1"/>
</dbReference>
<evidence type="ECO:0000256" key="1">
    <source>
        <dbReference type="SAM" id="MobiDB-lite"/>
    </source>
</evidence>
<dbReference type="AlphaFoldDB" id="A0A0L0FHU2"/>
<protein>
    <submittedName>
        <fullName evidence="2">Uncharacterized protein</fullName>
    </submittedName>
</protein>
<name>A0A0L0FHU2_9EUKA</name>
<feature type="compositionally biased region" description="Polar residues" evidence="1">
    <location>
        <begin position="38"/>
        <end position="49"/>
    </location>
</feature>